<dbReference type="EMBL" id="JAAGOB010000006">
    <property type="protein sequence ID" value="NED96133.1"/>
    <property type="molecule type" value="Genomic_DNA"/>
</dbReference>
<keyword evidence="2" id="KW-1185">Reference proteome</keyword>
<name>A0A6N9YMB0_9ACTN</name>
<dbReference type="GO" id="GO:0016740">
    <property type="term" value="F:transferase activity"/>
    <property type="evidence" value="ECO:0007669"/>
    <property type="project" value="UniProtKB-KW"/>
</dbReference>
<reference evidence="1 2" key="1">
    <citation type="submission" date="2020-02" db="EMBL/GenBank/DDBJ databases">
        <authorList>
            <person name="Li X.-J."/>
            <person name="Feng X.-M."/>
        </authorList>
    </citation>
    <scope>NUCLEOTIDE SEQUENCE [LARGE SCALE GENOMIC DNA]</scope>
    <source>
        <strain evidence="1 2">CGMCC 4.7225</strain>
    </source>
</reference>
<dbReference type="Proteomes" id="UP000469185">
    <property type="component" value="Unassembled WGS sequence"/>
</dbReference>
<dbReference type="InterPro" id="IPR011009">
    <property type="entry name" value="Kinase-like_dom_sf"/>
</dbReference>
<protein>
    <submittedName>
        <fullName evidence="1">Aminoglycoside phosphotransferase</fullName>
    </submittedName>
</protein>
<dbReference type="Gene3D" id="3.90.1200.10">
    <property type="match status" value="1"/>
</dbReference>
<dbReference type="SUPFAM" id="SSF56112">
    <property type="entry name" value="Protein kinase-like (PK-like)"/>
    <property type="match status" value="1"/>
</dbReference>
<sequence length="415" mass="44484">MSAGRSSDPDLDLLTGPGVQDLLAAAFAPAGATVLDWALRDVDHRPGRRTTTSYVARVAWPDAERVETVAASVSAASAATDSPPAAGAEPGRLVVTDGDRQVEVWRFPFDPELPALPAACFAESAAELLRRMGIDAAAPALRVVSYRPRKRAVVQIDTGEEVVYAKVLRPKQAADLHQRHSMLAEADLPIPTCLGWSSDGVLVLSELRGTPLRAALDSRGVQACPPEELVRLLDRLPADVRTLPRRQPWAAHASHYAGVVASALPADADRVRTLATQIDHTLSLYEDADDPTHGDFYEAQLTVADGRVAGMLDIDTVGPGSRADDLACMLAHLSVLAVMDPARSDGVRQAGASWIEAFDRSADRFELRVRAAAVVLSLAPGPFRAQEPGWEQATRHRIDLAERWLTCADTGASPF</sequence>
<evidence type="ECO:0000313" key="1">
    <source>
        <dbReference type="EMBL" id="NED96133.1"/>
    </source>
</evidence>
<organism evidence="1 2">
    <name type="scientific">Phytoactinopolyspora alkaliphila</name>
    <dbReference type="NCBI Taxonomy" id="1783498"/>
    <lineage>
        <taxon>Bacteria</taxon>
        <taxon>Bacillati</taxon>
        <taxon>Actinomycetota</taxon>
        <taxon>Actinomycetes</taxon>
        <taxon>Jiangellales</taxon>
        <taxon>Jiangellaceae</taxon>
        <taxon>Phytoactinopolyspora</taxon>
    </lineage>
</organism>
<evidence type="ECO:0000313" key="2">
    <source>
        <dbReference type="Proteomes" id="UP000469185"/>
    </source>
</evidence>
<dbReference type="AlphaFoldDB" id="A0A6N9YMB0"/>
<proteinExistence type="predicted"/>
<gene>
    <name evidence="1" type="ORF">G1H11_12520</name>
</gene>
<dbReference type="RefSeq" id="WP_163818922.1">
    <property type="nucleotide sequence ID" value="NZ_JAAGOB010000006.1"/>
</dbReference>
<accession>A0A6N9YMB0</accession>
<keyword evidence="1" id="KW-0808">Transferase</keyword>
<comment type="caution">
    <text evidence="1">The sequence shown here is derived from an EMBL/GenBank/DDBJ whole genome shotgun (WGS) entry which is preliminary data.</text>
</comment>